<evidence type="ECO:0000256" key="1">
    <source>
        <dbReference type="SAM" id="MobiDB-lite"/>
    </source>
</evidence>
<feature type="transmembrane region" description="Helical" evidence="2">
    <location>
        <begin position="67"/>
        <end position="94"/>
    </location>
</feature>
<evidence type="ECO:0000256" key="2">
    <source>
        <dbReference type="SAM" id="Phobius"/>
    </source>
</evidence>
<keyword evidence="2" id="KW-0812">Transmembrane</keyword>
<dbReference type="Proteomes" id="UP001370758">
    <property type="component" value="Unassembled WGS sequence"/>
</dbReference>
<proteinExistence type="predicted"/>
<organism evidence="3 4">
    <name type="scientific">Arthrobotrys musiformis</name>
    <dbReference type="NCBI Taxonomy" id="47236"/>
    <lineage>
        <taxon>Eukaryota</taxon>
        <taxon>Fungi</taxon>
        <taxon>Dikarya</taxon>
        <taxon>Ascomycota</taxon>
        <taxon>Pezizomycotina</taxon>
        <taxon>Orbiliomycetes</taxon>
        <taxon>Orbiliales</taxon>
        <taxon>Orbiliaceae</taxon>
        <taxon>Arthrobotrys</taxon>
    </lineage>
</organism>
<reference evidence="3 4" key="1">
    <citation type="submission" date="2023-08" db="EMBL/GenBank/DDBJ databases">
        <authorList>
            <person name="Palmer J.M."/>
        </authorList>
    </citation>
    <scope>NUCLEOTIDE SEQUENCE [LARGE SCALE GENOMIC DNA]</scope>
    <source>
        <strain evidence="3 4">TWF481</strain>
    </source>
</reference>
<sequence length="158" mass="17520">MDPERTGEESLPAVESDSKQKLLPKDETEPSVPPAITKSEYPDTYDESPETSSQESTKITTSFINRLGSLVSVLFLSSSIFSIGCMGWFAFLWWGTADNYVWRTIVINDWAVRAISLPSSFFRMAVTLQASQCLSMLAALAIEKSIIPLPDVSLYPTK</sequence>
<dbReference type="AlphaFoldDB" id="A0AAV9WN90"/>
<feature type="region of interest" description="Disordered" evidence="1">
    <location>
        <begin position="1"/>
        <end position="57"/>
    </location>
</feature>
<keyword evidence="4" id="KW-1185">Reference proteome</keyword>
<accession>A0AAV9WN90</accession>
<keyword evidence="2" id="KW-1133">Transmembrane helix</keyword>
<gene>
    <name evidence="3" type="ORF">TWF481_000346</name>
</gene>
<keyword evidence="2" id="KW-0472">Membrane</keyword>
<protein>
    <submittedName>
        <fullName evidence="3">Uncharacterized protein</fullName>
    </submittedName>
</protein>
<dbReference type="EMBL" id="JAVHJL010000001">
    <property type="protein sequence ID" value="KAK6511429.1"/>
    <property type="molecule type" value="Genomic_DNA"/>
</dbReference>
<comment type="caution">
    <text evidence="3">The sequence shown here is derived from an EMBL/GenBank/DDBJ whole genome shotgun (WGS) entry which is preliminary data.</text>
</comment>
<evidence type="ECO:0000313" key="3">
    <source>
        <dbReference type="EMBL" id="KAK6511429.1"/>
    </source>
</evidence>
<evidence type="ECO:0000313" key="4">
    <source>
        <dbReference type="Proteomes" id="UP001370758"/>
    </source>
</evidence>
<name>A0AAV9WN90_9PEZI</name>
<feature type="compositionally biased region" description="Basic and acidic residues" evidence="1">
    <location>
        <begin position="16"/>
        <end position="28"/>
    </location>
</feature>